<dbReference type="KEGG" id="cps:CPS_2031"/>
<evidence type="ECO:0000313" key="3">
    <source>
        <dbReference type="Proteomes" id="UP000000547"/>
    </source>
</evidence>
<dbReference type="RefSeq" id="WP_011042853.1">
    <property type="nucleotide sequence ID" value="NC_003910.7"/>
</dbReference>
<dbReference type="HOGENOM" id="CLU_696055_0_0_6"/>
<dbReference type="InterPro" id="IPR006059">
    <property type="entry name" value="SBP"/>
</dbReference>
<organism evidence="2 3">
    <name type="scientific">Colwellia psychrerythraea (strain 34H / ATCC BAA-681)</name>
    <name type="common">Vibrio psychroerythus</name>
    <dbReference type="NCBI Taxonomy" id="167879"/>
    <lineage>
        <taxon>Bacteria</taxon>
        <taxon>Pseudomonadati</taxon>
        <taxon>Pseudomonadota</taxon>
        <taxon>Gammaproteobacteria</taxon>
        <taxon>Alteromonadales</taxon>
        <taxon>Colwelliaceae</taxon>
        <taxon>Colwellia</taxon>
    </lineage>
</organism>
<proteinExistence type="predicted"/>
<evidence type="ECO:0000313" key="2">
    <source>
        <dbReference type="EMBL" id="AAZ24525.1"/>
    </source>
</evidence>
<dbReference type="Gene3D" id="3.40.190.10">
    <property type="entry name" value="Periplasmic binding protein-like II"/>
    <property type="match status" value="2"/>
</dbReference>
<accession>Q483K7</accession>
<dbReference type="Pfam" id="PF13416">
    <property type="entry name" value="SBP_bac_8"/>
    <property type="match status" value="1"/>
</dbReference>
<reference evidence="2" key="1">
    <citation type="journal article" date="2005" name="Proc. Natl. Acad. Sci. U.S.A.">
        <title>The psychrophilic lifestyle as revealed by the genome sequence of Colwellia psychrerythraea 34H through genomic and proteomic analyses.</title>
        <authorList>
            <person name="Methe B.A."/>
            <person name="Nelson K.E."/>
            <person name="Deming J.W."/>
            <person name="Momen B."/>
            <person name="Melamud E."/>
            <person name="Zhang X."/>
            <person name="Moult J."/>
            <person name="Madupu R."/>
            <person name="Nelson W.C."/>
            <person name="Dodson R.J."/>
            <person name="Brinkac L.M."/>
            <person name="Daugherty S.C."/>
            <person name="Durkin A.S."/>
            <person name="DeBoy R.T."/>
            <person name="Kolonay J.F."/>
            <person name="Sullivan S.A."/>
            <person name="Zhou L."/>
            <person name="Davidsen T.M."/>
            <person name="Wu M."/>
            <person name="Huston A.L."/>
            <person name="Lewis M."/>
            <person name="Weaver B."/>
            <person name="Weidman J.F."/>
            <person name="Khouri H."/>
            <person name="Utterback T.R."/>
            <person name="Feldblyum T.V."/>
            <person name="Fraser C.M."/>
        </authorList>
    </citation>
    <scope>NUCLEOTIDE SEQUENCE [LARGE SCALE GENOMIC DNA]</scope>
    <source>
        <strain evidence="2">34H</strain>
    </source>
</reference>
<dbReference type="PANTHER" id="PTHR30222:SF17">
    <property type="entry name" value="SPERMIDINE_PUTRESCINE-BINDING PERIPLASMIC PROTEIN"/>
    <property type="match status" value="1"/>
</dbReference>
<dbReference type="SUPFAM" id="SSF53850">
    <property type="entry name" value="Periplasmic binding protein-like II"/>
    <property type="match status" value="1"/>
</dbReference>
<dbReference type="AlphaFoldDB" id="Q483K7"/>
<gene>
    <name evidence="2" type="ordered locus">CPS_2031</name>
</gene>
<dbReference type="Proteomes" id="UP000000547">
    <property type="component" value="Chromosome"/>
</dbReference>
<evidence type="ECO:0008006" key="4">
    <source>
        <dbReference type="Google" id="ProtNLM"/>
    </source>
</evidence>
<protein>
    <recommendedName>
        <fullName evidence="4">Extracellular solute-binding protein</fullName>
    </recommendedName>
</protein>
<name>Q483K7_COLP3</name>
<dbReference type="EMBL" id="CP000083">
    <property type="protein sequence ID" value="AAZ24525.1"/>
    <property type="molecule type" value="Genomic_DNA"/>
</dbReference>
<dbReference type="PANTHER" id="PTHR30222">
    <property type="entry name" value="SPERMIDINE/PUTRESCINE-BINDING PERIPLASMIC PROTEIN"/>
    <property type="match status" value="1"/>
</dbReference>
<dbReference type="STRING" id="167879.CPS_2031"/>
<sequence>MLHPLVLKKSYLRRVEQYLRILILSLTRRKYLKLFTAISALGISPLSFGLLISNKNIEHVLRYMCWEGYNNPRVITPFEKQHNVQLDIELIVDSPTGFSSLISEKYNSFDVVSIDSPWARLMEENDLCHLLDFDEFKEEYGNLYTQFYDRFMSPISNGKISGIPTRWGWIGPTINTAYTNEKEFESYAPFFDRKYHGKIGIMDWGDWPIMPIALYAGIDPYKKLDSHELDEIRKVVRALFKNNPVFIRDLSLAQKALLDGSIKSMIGTGTYLSLSLRKAGFLQIKTVVPEPINGLKQSIIWVEKTVVMAKNNNIELSKKLLKHLVSTKAALDISLTDYACNLSTNRLVEDLYSEKQREIFQLDEVKRVWNKSVFHELSPSIGTLLALWQEELFMSDLL</sequence>
<keyword evidence="1" id="KW-0732">Signal</keyword>
<evidence type="ECO:0000256" key="1">
    <source>
        <dbReference type="ARBA" id="ARBA00022729"/>
    </source>
</evidence>